<reference evidence="2" key="2">
    <citation type="submission" date="2021-02" db="EMBL/GenBank/DDBJ databases">
        <title>Aspergillus puulaauensis MK2 genome sequence.</title>
        <authorList>
            <person name="Futagami T."/>
            <person name="Mori K."/>
            <person name="Kadooka C."/>
            <person name="Tanaka T."/>
        </authorList>
    </citation>
    <scope>NUCLEOTIDE SEQUENCE</scope>
    <source>
        <strain evidence="2">MK2</strain>
    </source>
</reference>
<feature type="compositionally biased region" description="Basic and acidic residues" evidence="1">
    <location>
        <begin position="189"/>
        <end position="199"/>
    </location>
</feature>
<dbReference type="EMBL" id="AP024447">
    <property type="protein sequence ID" value="BCS25491.1"/>
    <property type="molecule type" value="Genomic_DNA"/>
</dbReference>
<dbReference type="OrthoDB" id="2134400at2759"/>
<dbReference type="GO" id="GO:0005509">
    <property type="term" value="F:calcium ion binding"/>
    <property type="evidence" value="ECO:0007669"/>
    <property type="project" value="InterPro"/>
</dbReference>
<dbReference type="GO" id="GO:0005886">
    <property type="term" value="C:plasma membrane"/>
    <property type="evidence" value="ECO:0007669"/>
    <property type="project" value="TreeGrafter"/>
</dbReference>
<evidence type="ECO:0000256" key="1">
    <source>
        <dbReference type="SAM" id="MobiDB-lite"/>
    </source>
</evidence>
<reference evidence="2" key="1">
    <citation type="submission" date="2021-01" db="EMBL/GenBank/DDBJ databases">
        <authorList>
            <consortium name="Aspergillus puulaauensis MK2 genome sequencing consortium"/>
            <person name="Kazuki M."/>
            <person name="Futagami T."/>
        </authorList>
    </citation>
    <scope>NUCLEOTIDE SEQUENCE</scope>
    <source>
        <strain evidence="2">MK2</strain>
    </source>
</reference>
<dbReference type="SUPFAM" id="SSF47874">
    <property type="entry name" value="Annexin"/>
    <property type="match status" value="1"/>
</dbReference>
<dbReference type="PANTHER" id="PTHR10502">
    <property type="entry name" value="ANNEXIN"/>
    <property type="match status" value="1"/>
</dbReference>
<keyword evidence="3" id="KW-1185">Reference proteome</keyword>
<gene>
    <name evidence="2" type="ORF">APUU_50202A</name>
</gene>
<dbReference type="GO" id="GO:0001786">
    <property type="term" value="F:phosphatidylserine binding"/>
    <property type="evidence" value="ECO:0007669"/>
    <property type="project" value="TreeGrafter"/>
</dbReference>
<proteinExistence type="predicted"/>
<dbReference type="RefSeq" id="XP_041557685.1">
    <property type="nucleotide sequence ID" value="XM_041705173.1"/>
</dbReference>
<organism evidence="2 3">
    <name type="scientific">Aspergillus puulaauensis</name>
    <dbReference type="NCBI Taxonomy" id="1220207"/>
    <lineage>
        <taxon>Eukaryota</taxon>
        <taxon>Fungi</taxon>
        <taxon>Dikarya</taxon>
        <taxon>Ascomycota</taxon>
        <taxon>Pezizomycotina</taxon>
        <taxon>Eurotiomycetes</taxon>
        <taxon>Eurotiomycetidae</taxon>
        <taxon>Eurotiales</taxon>
        <taxon>Aspergillaceae</taxon>
        <taxon>Aspergillus</taxon>
    </lineage>
</organism>
<dbReference type="GO" id="GO:0012506">
    <property type="term" value="C:vesicle membrane"/>
    <property type="evidence" value="ECO:0007669"/>
    <property type="project" value="TreeGrafter"/>
</dbReference>
<feature type="compositionally biased region" description="Basic and acidic residues" evidence="1">
    <location>
        <begin position="1"/>
        <end position="11"/>
    </location>
</feature>
<name>A0A7R7XPT5_9EURO</name>
<dbReference type="AlphaFoldDB" id="A0A7R7XPT5"/>
<dbReference type="GO" id="GO:0005634">
    <property type="term" value="C:nucleus"/>
    <property type="evidence" value="ECO:0007669"/>
    <property type="project" value="TreeGrafter"/>
</dbReference>
<feature type="region of interest" description="Disordered" evidence="1">
    <location>
        <begin position="60"/>
        <end position="109"/>
    </location>
</feature>
<feature type="region of interest" description="Disordered" evidence="1">
    <location>
        <begin position="153"/>
        <end position="207"/>
    </location>
</feature>
<dbReference type="GO" id="GO:0005737">
    <property type="term" value="C:cytoplasm"/>
    <property type="evidence" value="ECO:0007669"/>
    <property type="project" value="TreeGrafter"/>
</dbReference>
<dbReference type="Gene3D" id="1.10.220.10">
    <property type="entry name" value="Annexin"/>
    <property type="match status" value="3"/>
</dbReference>
<dbReference type="PANTHER" id="PTHR10502:SF107">
    <property type="entry name" value="ANNEXIN ANXC4 (AFU_ORTHOLOGUE AFUA_3G07020)"/>
    <property type="match status" value="1"/>
</dbReference>
<feature type="compositionally biased region" description="Polar residues" evidence="1">
    <location>
        <begin position="160"/>
        <end position="170"/>
    </location>
</feature>
<feature type="compositionally biased region" description="Basic and acidic residues" evidence="1">
    <location>
        <begin position="77"/>
        <end position="87"/>
    </location>
</feature>
<dbReference type="Proteomes" id="UP000654913">
    <property type="component" value="Chromosome 5"/>
</dbReference>
<sequence length="536" mass="59656">MSDWINHENTNHRINGLNEDGTQMPHTEHDASRNCPFCLVPAASPMHVASHLHRVASFALPRSGGDEDMPDGSKQSDQAEVRTRESQLSEVTLSNGTGSESGNDLSRSDAEHVSSFSFKDLRKIGTGNDTELSNVHSFLGALDAGSSFDSAIFHTIPDDGSQSKGQSGEATASDVPKEASDGNAEPPIDDNRTGKDKGPGEIPAPYDATDDALALRDALGQADVNTKTLIQVLPHRTHAEILELRKRYKDYVKVHGKGVNIAKHINIKLNNSTLAKACYATAVGRWESESYWASHYCTNSSYHRLLIESLFGRSNSEIRYIKESFKGRRYDSYASLEKCMKGELKAGKFRTAVLLALKEGRQSENDPIDPELVTSDVQGLRSALRKGDGDAMAMIHIIVRRSDSHLREVLRAYKRLYEQNFPLEIVRKFQNVVGELLAHILNGAINRPMRDALLLHEALWDSPSDNEWSILLISRLVRLHWEPQHLVKVKAQYYRRYDHPLEDAIAGEILPSSVGSEWGEFCIQLLRSSEMHAVKA</sequence>
<dbReference type="InterPro" id="IPR037104">
    <property type="entry name" value="Annexin_sf"/>
</dbReference>
<dbReference type="GO" id="GO:0005544">
    <property type="term" value="F:calcium-dependent phospholipid binding"/>
    <property type="evidence" value="ECO:0007669"/>
    <property type="project" value="InterPro"/>
</dbReference>
<dbReference type="KEGG" id="apuu:APUU_50202A"/>
<protein>
    <recommendedName>
        <fullName evidence="4">Annexin ANXC4</fullName>
    </recommendedName>
</protein>
<evidence type="ECO:0000313" key="3">
    <source>
        <dbReference type="Proteomes" id="UP000654913"/>
    </source>
</evidence>
<evidence type="ECO:0000313" key="2">
    <source>
        <dbReference type="EMBL" id="BCS25491.1"/>
    </source>
</evidence>
<feature type="region of interest" description="Disordered" evidence="1">
    <location>
        <begin position="1"/>
        <end position="31"/>
    </location>
</feature>
<evidence type="ECO:0008006" key="4">
    <source>
        <dbReference type="Google" id="ProtNLM"/>
    </source>
</evidence>
<feature type="compositionally biased region" description="Polar residues" evidence="1">
    <location>
        <begin position="88"/>
        <end position="105"/>
    </location>
</feature>
<accession>A0A7R7XPT5</accession>
<dbReference type="GeneID" id="64975496"/>